<evidence type="ECO:0000313" key="3">
    <source>
        <dbReference type="Proteomes" id="UP000198505"/>
    </source>
</evidence>
<dbReference type="EMBL" id="FOGS01000002">
    <property type="protein sequence ID" value="SER69293.1"/>
    <property type="molecule type" value="Genomic_DNA"/>
</dbReference>
<reference evidence="3" key="1">
    <citation type="submission" date="2016-10" db="EMBL/GenBank/DDBJ databases">
        <authorList>
            <person name="Varghese N."/>
            <person name="Submissions S."/>
        </authorList>
    </citation>
    <scope>NUCLEOTIDE SEQUENCE [LARGE SCALE GENOMIC DNA]</scope>
    <source>
        <strain evidence="3">CGMCC 1.6495</strain>
    </source>
</reference>
<protein>
    <submittedName>
        <fullName evidence="2">Uncharacterized conserved protein YjiS, DUF1127 family</fullName>
    </submittedName>
</protein>
<keyword evidence="3" id="KW-1185">Reference proteome</keyword>
<organism evidence="2 3">
    <name type="scientific">Vreelandella subterranea</name>
    <dbReference type="NCBI Taxonomy" id="416874"/>
    <lineage>
        <taxon>Bacteria</taxon>
        <taxon>Pseudomonadati</taxon>
        <taxon>Pseudomonadota</taxon>
        <taxon>Gammaproteobacteria</taxon>
        <taxon>Oceanospirillales</taxon>
        <taxon>Halomonadaceae</taxon>
        <taxon>Vreelandella</taxon>
    </lineage>
</organism>
<dbReference type="Proteomes" id="UP000198505">
    <property type="component" value="Unassembled WGS sequence"/>
</dbReference>
<dbReference type="InterPro" id="IPR009506">
    <property type="entry name" value="YjiS-like"/>
</dbReference>
<proteinExistence type="predicted"/>
<gene>
    <name evidence="2" type="ORF">SAMN04487958_102289</name>
</gene>
<dbReference type="AlphaFoldDB" id="A0A1H9RBI9"/>
<dbReference type="STRING" id="416874.SAMN04487958_102289"/>
<evidence type="ECO:0000313" key="2">
    <source>
        <dbReference type="EMBL" id="SER69293.1"/>
    </source>
</evidence>
<accession>A0A1H9RBI9</accession>
<dbReference type="RefSeq" id="WP_092825585.1">
    <property type="nucleotide sequence ID" value="NZ_FOGS01000002.1"/>
</dbReference>
<evidence type="ECO:0000259" key="1">
    <source>
        <dbReference type="Pfam" id="PF06568"/>
    </source>
</evidence>
<name>A0A1H9RBI9_9GAMM</name>
<dbReference type="Pfam" id="PF06568">
    <property type="entry name" value="YjiS-like"/>
    <property type="match status" value="1"/>
</dbReference>
<sequence>MECSLSCRQAVQSHQADEAKPLEQCQQGKKRSCRVTWRERLYRWRQLRHERNTLRYLSDDMLKDIGLSREAVRRESRRPFWDDRGWRR</sequence>
<feature type="domain" description="YjiS-like" evidence="1">
    <location>
        <begin position="38"/>
        <end position="72"/>
    </location>
</feature>